<feature type="compositionally biased region" description="Gly residues" evidence="1">
    <location>
        <begin position="411"/>
        <end position="429"/>
    </location>
</feature>
<feature type="compositionally biased region" description="Low complexity" evidence="1">
    <location>
        <begin position="232"/>
        <end position="248"/>
    </location>
</feature>
<keyword evidence="2" id="KW-0812">Transmembrane</keyword>
<keyword evidence="4" id="KW-1185">Reference proteome</keyword>
<feature type="compositionally biased region" description="Basic and acidic residues" evidence="1">
    <location>
        <begin position="20"/>
        <end position="30"/>
    </location>
</feature>
<feature type="compositionally biased region" description="Polar residues" evidence="1">
    <location>
        <begin position="82"/>
        <end position="97"/>
    </location>
</feature>
<keyword evidence="2" id="KW-1133">Transmembrane helix</keyword>
<dbReference type="EMBL" id="FXZE01000003">
    <property type="protein sequence ID" value="SMX74287.1"/>
    <property type="molecule type" value="Genomic_DNA"/>
</dbReference>
<feature type="compositionally biased region" description="Low complexity" evidence="1">
    <location>
        <begin position="371"/>
        <end position="410"/>
    </location>
</feature>
<feature type="transmembrane region" description="Helical" evidence="2">
    <location>
        <begin position="268"/>
        <end position="289"/>
    </location>
</feature>
<feature type="compositionally biased region" description="Polar residues" evidence="1">
    <location>
        <begin position="299"/>
        <end position="311"/>
    </location>
</feature>
<feature type="compositionally biased region" description="Polar residues" evidence="1">
    <location>
        <begin position="214"/>
        <end position="223"/>
    </location>
</feature>
<gene>
    <name evidence="3" type="ORF">BANT10_00856</name>
</gene>
<accession>A0A2H1IGD0</accession>
<feature type="region of interest" description="Disordered" evidence="1">
    <location>
        <begin position="296"/>
        <end position="454"/>
    </location>
</feature>
<feature type="region of interest" description="Disordered" evidence="1">
    <location>
        <begin position="55"/>
        <end position="125"/>
    </location>
</feature>
<feature type="compositionally biased region" description="Low complexity" evidence="1">
    <location>
        <begin position="344"/>
        <end position="361"/>
    </location>
</feature>
<organism evidence="3 4">
    <name type="scientific">Brevibacterium antiquum</name>
    <dbReference type="NCBI Taxonomy" id="234835"/>
    <lineage>
        <taxon>Bacteria</taxon>
        <taxon>Bacillati</taxon>
        <taxon>Actinomycetota</taxon>
        <taxon>Actinomycetes</taxon>
        <taxon>Micrococcales</taxon>
        <taxon>Brevibacteriaceae</taxon>
        <taxon>Brevibacterium</taxon>
    </lineage>
</organism>
<feature type="transmembrane region" description="Helical" evidence="2">
    <location>
        <begin position="126"/>
        <end position="144"/>
    </location>
</feature>
<evidence type="ECO:0000313" key="3">
    <source>
        <dbReference type="EMBL" id="SMX74287.1"/>
    </source>
</evidence>
<feature type="compositionally biased region" description="Basic and acidic residues" evidence="1">
    <location>
        <begin position="112"/>
        <end position="124"/>
    </location>
</feature>
<feature type="region of interest" description="Disordered" evidence="1">
    <location>
        <begin position="1"/>
        <end position="32"/>
    </location>
</feature>
<evidence type="ECO:0000313" key="4">
    <source>
        <dbReference type="Proteomes" id="UP000234342"/>
    </source>
</evidence>
<feature type="compositionally biased region" description="Low complexity" evidence="1">
    <location>
        <begin position="58"/>
        <end position="69"/>
    </location>
</feature>
<feature type="region of interest" description="Disordered" evidence="1">
    <location>
        <begin position="208"/>
        <end position="258"/>
    </location>
</feature>
<dbReference type="Proteomes" id="UP000234342">
    <property type="component" value="Unassembled WGS sequence"/>
</dbReference>
<feature type="compositionally biased region" description="Polar residues" evidence="1">
    <location>
        <begin position="1"/>
        <end position="11"/>
    </location>
</feature>
<sequence length="454" mass="44059">MGSNQNESGRLNGQDGAASGHDRSASRDGDFETIVQASQTLPLITEELAATHISNAQSTSTTTPHVTTPVMPPNPIRREESQGSATRMLQANTTVVNDTADLGESAPPDTDTNDKAEKKTKSESRVSATQLLAGAAAAATSSVIGGQLGVAGTVVGAGVASIITGLAVTLYTSSLDKGKEKIKEVGTKLAPAVKAKSLDAKTQRSAAAEAFQASGPSQVTGTFGSPHDEAAADTSLDATSSADTSSDAIEGSSDEPKSWWQKLRRKRVLYPVAIGVATFGIGLGAVVMAESFTDADISPGTSQISRSVSGKSGTGDESGSSQDGGGTSESGSSGADSQPGQNPNQGSGNEGSTTSEGQSTSANEGSSTASSTADQTGTDQGTDASSSAATGDDTAGAGSDSSGSSSSGADASGGGATSSGGSSGSGSQGSAGSSDSGSSGSGSAGGSSAATAEG</sequence>
<evidence type="ECO:0000256" key="1">
    <source>
        <dbReference type="SAM" id="MobiDB-lite"/>
    </source>
</evidence>
<feature type="transmembrane region" description="Helical" evidence="2">
    <location>
        <begin position="150"/>
        <end position="171"/>
    </location>
</feature>
<reference evidence="4" key="1">
    <citation type="submission" date="2017-03" db="EMBL/GenBank/DDBJ databases">
        <authorList>
            <person name="Monnet C."/>
        </authorList>
    </citation>
    <scope>NUCLEOTIDE SEQUENCE [LARGE SCALE GENOMIC DNA]</scope>
    <source>
        <strain evidence="4">P10</strain>
    </source>
</reference>
<evidence type="ECO:0000256" key="2">
    <source>
        <dbReference type="SAM" id="Phobius"/>
    </source>
</evidence>
<protein>
    <submittedName>
        <fullName evidence="3">Uncharacterized protein</fullName>
    </submittedName>
</protein>
<proteinExistence type="predicted"/>
<keyword evidence="2" id="KW-0472">Membrane</keyword>
<dbReference type="AlphaFoldDB" id="A0A2H1IGD0"/>
<name>A0A2H1IGD0_9MICO</name>